<proteinExistence type="predicted"/>
<reference evidence="1" key="1">
    <citation type="journal article" date="2014" name="Int. J. Syst. Evol. Microbiol.">
        <title>Complete genome of a new Firmicutes species belonging to the dominant human colonic microbiota ('Ruminococcus bicirculans') reveals two chromosomes and a selective capacity to utilize plant glucans.</title>
        <authorList>
            <consortium name="NISC Comparative Sequencing Program"/>
            <person name="Wegmann U."/>
            <person name="Louis P."/>
            <person name="Goesmann A."/>
            <person name="Henrissat B."/>
            <person name="Duncan S.H."/>
            <person name="Flint H.J."/>
        </authorList>
    </citation>
    <scope>NUCLEOTIDE SEQUENCE</scope>
    <source>
        <strain evidence="1">CGMCC 1.15644</strain>
    </source>
</reference>
<reference evidence="2 3" key="3">
    <citation type="submission" date="2019-03" db="EMBL/GenBank/DDBJ databases">
        <title>Genomic Encyclopedia of Type Strains, Phase IV (KMG-IV): sequencing the most valuable type-strain genomes for metagenomic binning, comparative biology and taxonomic classification.</title>
        <authorList>
            <person name="Goeker M."/>
        </authorList>
    </citation>
    <scope>NUCLEOTIDE SEQUENCE [LARGE SCALE GENOMIC DNA]</scope>
    <source>
        <strain evidence="2 3">DSM 103236</strain>
    </source>
</reference>
<name>A0A4R2HE97_9SPHI</name>
<organism evidence="2 3">
    <name type="scientific">Pedobacter psychrotolerans</name>
    <dbReference type="NCBI Taxonomy" id="1843235"/>
    <lineage>
        <taxon>Bacteria</taxon>
        <taxon>Pseudomonadati</taxon>
        <taxon>Bacteroidota</taxon>
        <taxon>Sphingobacteriia</taxon>
        <taxon>Sphingobacteriales</taxon>
        <taxon>Sphingobacteriaceae</taxon>
        <taxon>Pedobacter</taxon>
    </lineage>
</organism>
<reference evidence="1" key="4">
    <citation type="submission" date="2024-05" db="EMBL/GenBank/DDBJ databases">
        <authorList>
            <person name="Sun Q."/>
            <person name="Zhou Y."/>
        </authorList>
    </citation>
    <scope>NUCLEOTIDE SEQUENCE</scope>
    <source>
        <strain evidence="1">CGMCC 1.15644</strain>
    </source>
</reference>
<evidence type="ECO:0000313" key="3">
    <source>
        <dbReference type="Proteomes" id="UP000295684"/>
    </source>
</evidence>
<dbReference type="Proteomes" id="UP000622648">
    <property type="component" value="Unassembled WGS sequence"/>
</dbReference>
<dbReference type="EMBL" id="BMJO01000002">
    <property type="protein sequence ID" value="GGE46736.1"/>
    <property type="molecule type" value="Genomic_DNA"/>
</dbReference>
<sequence length="60" mass="7032">MLTNMQNLIVINNIWLKTNTILPFFNGCTVLFHPVRRAIDLLQMDKFLNKKRNQQIADCA</sequence>
<dbReference type="EMBL" id="SLWO01000004">
    <property type="protein sequence ID" value="TCO25283.1"/>
    <property type="molecule type" value="Genomic_DNA"/>
</dbReference>
<reference evidence="4" key="2">
    <citation type="journal article" date="2019" name="Int. J. Syst. Evol. Microbiol.">
        <title>The Global Catalogue of Microorganisms (GCM) 10K type strain sequencing project: providing services to taxonomists for standard genome sequencing and annotation.</title>
        <authorList>
            <consortium name="The Broad Institute Genomics Platform"/>
            <consortium name="The Broad Institute Genome Sequencing Center for Infectious Disease"/>
            <person name="Wu L."/>
            <person name="Ma J."/>
        </authorList>
    </citation>
    <scope>NUCLEOTIDE SEQUENCE [LARGE SCALE GENOMIC DNA]</scope>
    <source>
        <strain evidence="4">CGMCC 1.15644</strain>
    </source>
</reference>
<dbReference type="AlphaFoldDB" id="A0A4R2HE97"/>
<accession>A0A4R2HE97</accession>
<gene>
    <name evidence="2" type="ORF">EV200_104320</name>
    <name evidence="1" type="ORF">GCM10011413_11010</name>
</gene>
<evidence type="ECO:0000313" key="1">
    <source>
        <dbReference type="EMBL" id="GGE46736.1"/>
    </source>
</evidence>
<protein>
    <submittedName>
        <fullName evidence="2">Uncharacterized protein</fullName>
    </submittedName>
</protein>
<dbReference type="Proteomes" id="UP000295684">
    <property type="component" value="Unassembled WGS sequence"/>
</dbReference>
<keyword evidence="4" id="KW-1185">Reference proteome</keyword>
<evidence type="ECO:0000313" key="4">
    <source>
        <dbReference type="Proteomes" id="UP000622648"/>
    </source>
</evidence>
<evidence type="ECO:0000313" key="2">
    <source>
        <dbReference type="EMBL" id="TCO25283.1"/>
    </source>
</evidence>
<comment type="caution">
    <text evidence="2">The sequence shown here is derived from an EMBL/GenBank/DDBJ whole genome shotgun (WGS) entry which is preliminary data.</text>
</comment>